<evidence type="ECO:0000313" key="2">
    <source>
        <dbReference type="WBParaSite" id="EN70_3622"/>
    </source>
</evidence>
<accession>A0A1I7VKQ9</accession>
<dbReference type="AlphaFoldDB" id="A0A1I7VKQ9"/>
<dbReference type="Proteomes" id="UP000095285">
    <property type="component" value="Unassembled WGS sequence"/>
</dbReference>
<keyword evidence="1" id="KW-1185">Reference proteome</keyword>
<reference evidence="1" key="1">
    <citation type="submission" date="2012-04" db="EMBL/GenBank/DDBJ databases">
        <title>The Genome Sequence of Loa loa.</title>
        <authorList>
            <consortium name="The Broad Institute Genome Sequencing Platform"/>
            <consortium name="Broad Institute Genome Sequencing Center for Infectious Disease"/>
            <person name="Nutman T.B."/>
            <person name="Fink D.L."/>
            <person name="Russ C."/>
            <person name="Young S."/>
            <person name="Zeng Q."/>
            <person name="Gargeya S."/>
            <person name="Alvarado L."/>
            <person name="Berlin A."/>
            <person name="Chapman S.B."/>
            <person name="Chen Z."/>
            <person name="Freedman E."/>
            <person name="Gellesch M."/>
            <person name="Goldberg J."/>
            <person name="Griggs A."/>
            <person name="Gujja S."/>
            <person name="Heilman E.R."/>
            <person name="Heiman D."/>
            <person name="Howarth C."/>
            <person name="Mehta T."/>
            <person name="Neiman D."/>
            <person name="Pearson M."/>
            <person name="Roberts A."/>
            <person name="Saif S."/>
            <person name="Shea T."/>
            <person name="Shenoy N."/>
            <person name="Sisk P."/>
            <person name="Stolte C."/>
            <person name="Sykes S."/>
            <person name="White J."/>
            <person name="Yandava C."/>
            <person name="Haas B."/>
            <person name="Henn M.R."/>
            <person name="Nusbaum C."/>
            <person name="Birren B."/>
        </authorList>
    </citation>
    <scope>NUCLEOTIDE SEQUENCE [LARGE SCALE GENOMIC DNA]</scope>
</reference>
<dbReference type="WBParaSite" id="EN70_3622">
    <property type="protein sequence ID" value="EN70_3622"/>
    <property type="gene ID" value="EN70_3622"/>
</dbReference>
<reference evidence="2 3" key="2">
    <citation type="submission" date="2016-11" db="UniProtKB">
        <authorList>
            <consortium name="WormBaseParasite"/>
        </authorList>
    </citation>
    <scope>IDENTIFICATION</scope>
</reference>
<proteinExistence type="predicted"/>
<sequence>MYKYERGISSTGLGKGCEQFSENIPVNYVFGCTDLRLEEIAKSSAARKALLFVIKAVVLICLERQLHGSPQLVSKQLNMIGNLLQPYF</sequence>
<name>A0A1I7VKQ9_LOALO</name>
<protein>
    <submittedName>
        <fullName evidence="2 3">Uncharacterized protein</fullName>
    </submittedName>
</protein>
<evidence type="ECO:0000313" key="3">
    <source>
        <dbReference type="WBParaSite" id="EN70_3623"/>
    </source>
</evidence>
<dbReference type="WBParaSite" id="EN70_5197">
    <property type="protein sequence ID" value="EN70_5197"/>
    <property type="gene ID" value="EN70_5197"/>
</dbReference>
<evidence type="ECO:0000313" key="1">
    <source>
        <dbReference type="Proteomes" id="UP000095285"/>
    </source>
</evidence>
<organism evidence="1 2">
    <name type="scientific">Loa loa</name>
    <name type="common">Eye worm</name>
    <name type="synonym">Filaria loa</name>
    <dbReference type="NCBI Taxonomy" id="7209"/>
    <lineage>
        <taxon>Eukaryota</taxon>
        <taxon>Metazoa</taxon>
        <taxon>Ecdysozoa</taxon>
        <taxon>Nematoda</taxon>
        <taxon>Chromadorea</taxon>
        <taxon>Rhabditida</taxon>
        <taxon>Spirurina</taxon>
        <taxon>Spiruromorpha</taxon>
        <taxon>Filarioidea</taxon>
        <taxon>Onchocercidae</taxon>
        <taxon>Loa</taxon>
    </lineage>
</organism>
<dbReference type="WBParaSite" id="EN70_3623">
    <property type="protein sequence ID" value="EN70_3623"/>
    <property type="gene ID" value="EN70_3623"/>
</dbReference>